<reference evidence="1" key="1">
    <citation type="journal article" date="2019" name="MBio">
        <title>Virus Genomes from Deep Sea Sediments Expand the Ocean Megavirome and Support Independent Origins of Viral Gigantism.</title>
        <authorList>
            <person name="Backstrom D."/>
            <person name="Yutin N."/>
            <person name="Jorgensen S.L."/>
            <person name="Dharamshi J."/>
            <person name="Homa F."/>
            <person name="Zaremba-Niedwiedzka K."/>
            <person name="Spang A."/>
            <person name="Wolf Y.I."/>
            <person name="Koonin E.V."/>
            <person name="Ettema T.J."/>
        </authorList>
    </citation>
    <scope>NUCLEOTIDE SEQUENCE</scope>
</reference>
<dbReference type="EMBL" id="MK500334">
    <property type="protein sequence ID" value="QBK86260.1"/>
    <property type="molecule type" value="Genomic_DNA"/>
</dbReference>
<organism evidence="1">
    <name type="scientific">Marseillevirus LCMAC102</name>
    <dbReference type="NCBI Taxonomy" id="2506603"/>
    <lineage>
        <taxon>Viruses</taxon>
        <taxon>Varidnaviria</taxon>
        <taxon>Bamfordvirae</taxon>
        <taxon>Nucleocytoviricota</taxon>
        <taxon>Megaviricetes</taxon>
        <taxon>Pimascovirales</taxon>
        <taxon>Pimascovirales incertae sedis</taxon>
        <taxon>Marseilleviridae</taxon>
    </lineage>
</organism>
<dbReference type="Gene3D" id="3.90.70.10">
    <property type="entry name" value="Cysteine proteinases"/>
    <property type="match status" value="1"/>
</dbReference>
<dbReference type="CDD" id="cd02257">
    <property type="entry name" value="Peptidase_C19"/>
    <property type="match status" value="1"/>
</dbReference>
<evidence type="ECO:0000313" key="1">
    <source>
        <dbReference type="EMBL" id="QBK86260.1"/>
    </source>
</evidence>
<keyword evidence="1" id="KW-0378">Hydrolase</keyword>
<sequence length="536" mass="62154">MERIRKIIHDSLKERFQSGDLAGLNGKDIKYAFGLYDKLVFNNQINKKLENENSSLRFFAKSKISGVGGFCGIKSKTSNILCEYYIDIAPNIINKICHIKSARSTLKKMIGADIDMVYCFQLILEHEIIHLLMILWKYLHKKSTGPKAYIYTEHGKLFQCMLDYYFGHTIFDHDLGLSEKISYGYRTPSPGISKLGLMKNWSSSCYLDSLITALFIGASNFYRNAIFNIDIDQIDYKGWAPEELGKPSSQRKKRVFKKVCRDLSKIDTELQTRDLAKRLQIQLYADYNRIIHTKENFCCTDLRHLFLQCVPELAQFKRYTEYNVSEIYDILTEIFPSLKLQDIPAIIKLPGNPPSQGVIEDKTMFQMWDFMEPTKKEGTTPIWGNVVSPVLVFQNGLIPPIHYYGSTKPEKIQTQGPIPGKYTHIYRVIEGERKRIRVPKMGEIVTIQTKAQAFGEYIINNRYRLFAAVMVYGPRPQFAEWGGGHYSAYIRPKFDPDEWYLYDDMGPMFHAIESLPTSVFKDARFQRPELLFYQKV</sequence>
<gene>
    <name evidence="1" type="ORF">LCMAC102_00550</name>
</gene>
<dbReference type="SUPFAM" id="SSF54001">
    <property type="entry name" value="Cysteine proteinases"/>
    <property type="match status" value="1"/>
</dbReference>
<name>A0A481YTD2_9VIRU</name>
<dbReference type="GO" id="GO:0016787">
    <property type="term" value="F:hydrolase activity"/>
    <property type="evidence" value="ECO:0007669"/>
    <property type="project" value="UniProtKB-KW"/>
</dbReference>
<dbReference type="InterPro" id="IPR038765">
    <property type="entry name" value="Papain-like_cys_pep_sf"/>
</dbReference>
<proteinExistence type="predicted"/>
<protein>
    <submittedName>
        <fullName evidence="1">Ubiquitin carboxyl-terminal hydrolase</fullName>
    </submittedName>
</protein>
<accession>A0A481YTD2</accession>